<evidence type="ECO:0000313" key="1">
    <source>
        <dbReference type="EMBL" id="QTR46837.1"/>
    </source>
</evidence>
<reference evidence="1 2" key="1">
    <citation type="submission" date="2021-04" db="EMBL/GenBank/DDBJ databases">
        <title>Genomics, taxonomy and metabolism of representatives of sulfur bacteria of the genus Thiothrix: Thiothrix fructosivorans QT, Thiothrix unzii A1T and three new species, Thiothrix subterranea sp. nov., Thiothrix litoralis sp. nov. and 'Candidatus Thiothrix anitrata' sp. nov.</title>
        <authorList>
            <person name="Ravin N.V."/>
            <person name="Smolyakov D."/>
            <person name="Rudenko T.S."/>
            <person name="Mardanov A.V."/>
            <person name="Beletsky A.V."/>
            <person name="Markov N.D."/>
            <person name="Fomenkov A.I."/>
            <person name="Roberts R.J."/>
            <person name="Karnachuk O.V."/>
            <person name="Novikov A."/>
            <person name="Grabovich M.Y."/>
        </authorList>
    </citation>
    <scope>NUCLEOTIDE SEQUENCE [LARGE SCALE GENOMIC DNA]</scope>
    <source>
        <strain evidence="1 2">AS</strain>
    </source>
</reference>
<proteinExistence type="predicted"/>
<dbReference type="EMBL" id="CP072801">
    <property type="protein sequence ID" value="QTR46837.1"/>
    <property type="molecule type" value="Genomic_DNA"/>
</dbReference>
<keyword evidence="2" id="KW-1185">Reference proteome</keyword>
<organism evidence="1 2">
    <name type="scientific">Thiothrix litoralis</name>
    <dbReference type="NCBI Taxonomy" id="2891210"/>
    <lineage>
        <taxon>Bacteria</taxon>
        <taxon>Pseudomonadati</taxon>
        <taxon>Pseudomonadota</taxon>
        <taxon>Gammaproteobacteria</taxon>
        <taxon>Thiotrichales</taxon>
        <taxon>Thiotrichaceae</taxon>
        <taxon>Thiothrix</taxon>
    </lineage>
</organism>
<sequence>MTPMECPEQTCTHLIAYAELRAAFAKAQRMQSLDATQKAQLLPIVDNDWQKYSSGGVGGY</sequence>
<evidence type="ECO:0000313" key="2">
    <source>
        <dbReference type="Proteomes" id="UP000672039"/>
    </source>
</evidence>
<dbReference type="RefSeq" id="WP_210223157.1">
    <property type="nucleotide sequence ID" value="NZ_CP072801.1"/>
</dbReference>
<accession>A0ABX7WTJ5</accession>
<dbReference type="Proteomes" id="UP000672039">
    <property type="component" value="Chromosome"/>
</dbReference>
<name>A0ABX7WTJ5_9GAMM</name>
<protein>
    <submittedName>
        <fullName evidence="1">Uncharacterized protein</fullName>
    </submittedName>
</protein>
<gene>
    <name evidence="1" type="ORF">J9253_02490</name>
</gene>